<name>B5LWE7_9PHYC</name>
<feature type="region of interest" description="Disordered" evidence="1">
    <location>
        <begin position="76"/>
        <end position="122"/>
    </location>
</feature>
<reference evidence="2 3" key="1">
    <citation type="journal article" date="2009" name="Virology">
        <title>Genomic analysis of the smallest giant virus--Feldmannia sp. virus 158.</title>
        <authorList>
            <person name="Schroeder D.C."/>
            <person name="Park Y."/>
            <person name="Yoon H.M."/>
            <person name="Lee Y.S."/>
            <person name="Kang S.W."/>
            <person name="Meints R.H."/>
            <person name="Ivey R.G."/>
            <person name="Choi T.J."/>
        </authorList>
    </citation>
    <scope>NUCLEOTIDE SEQUENCE [LARGE SCALE GENOMIC DNA]</scope>
    <source>
        <strain evidence="2">FsV-158</strain>
    </source>
</reference>
<organism evidence="2 3">
    <name type="scientific">Feldmannia species virus</name>
    <dbReference type="NCBI Taxonomy" id="39420"/>
    <lineage>
        <taxon>Viruses</taxon>
        <taxon>Varidnaviria</taxon>
        <taxon>Bamfordvirae</taxon>
        <taxon>Nucleocytoviricota</taxon>
        <taxon>Megaviricetes</taxon>
        <taxon>Algavirales</taxon>
        <taxon>Phycodnaviridae</taxon>
        <taxon>Phaeovirus</taxon>
        <taxon>Phaeovirus feldmanniae</taxon>
    </lineage>
</organism>
<feature type="compositionally biased region" description="Basic and acidic residues" evidence="1">
    <location>
        <begin position="90"/>
        <end position="116"/>
    </location>
</feature>
<dbReference type="KEGG" id="vg:6804841"/>
<evidence type="ECO:0000256" key="1">
    <source>
        <dbReference type="SAM" id="MobiDB-lite"/>
    </source>
</evidence>
<dbReference type="Proteomes" id="UP000204092">
    <property type="component" value="Segment"/>
</dbReference>
<dbReference type="EMBL" id="EU916176">
    <property type="protein sequence ID" value="ACH46810.1"/>
    <property type="molecule type" value="Genomic_DNA"/>
</dbReference>
<evidence type="ECO:0000313" key="3">
    <source>
        <dbReference type="Proteomes" id="UP000204092"/>
    </source>
</evidence>
<keyword evidence="3" id="KW-1185">Reference proteome</keyword>
<dbReference type="GeneID" id="6804841"/>
<protein>
    <submittedName>
        <fullName evidence="2">Uncharacterized protein</fullName>
    </submittedName>
</protein>
<proteinExistence type="predicted"/>
<sequence>MATNGCDLNSRFATRPSCFPGFDFQSARSHEARALPGVTRIHPGVDCTLSPMEFLRLFRNRFVPQSIAMVHRAFRHGPTDGLTKSPKKRISFDRFHKPCPGSREREREPHSRRDPELDAPTY</sequence>
<evidence type="ECO:0000313" key="2">
    <source>
        <dbReference type="EMBL" id="ACH46810.1"/>
    </source>
</evidence>
<accession>B5LWE7</accession>
<dbReference type="RefSeq" id="YP_002154680.1">
    <property type="nucleotide sequence ID" value="NC_011183.1"/>
</dbReference>